<reference evidence="1 2" key="1">
    <citation type="submission" date="2019-08" db="EMBL/GenBank/DDBJ databases">
        <title>Phenotypic and genetic characterization of extended-spectrum b-lactamase-producing hypermucoviscous Klebsiella pneumoniae from Chile.</title>
        <authorList>
            <person name="Morales-Leon F."/>
            <person name="Caro C."/>
            <person name="Opazo-Capurro A."/>
            <person name="Lincopan N."/>
            <person name="Dominguez-Yevenes M."/>
            <person name="Lima C."/>
            <person name="Bello-Toledo H."/>
            <person name="Gonzalez-Rocha G."/>
        </authorList>
    </citation>
    <scope>NUCLEOTIDE SEQUENCE [LARGE SCALE GENOMIC DNA]</scope>
    <source>
        <strain evidence="1 2">UCO-494</strain>
    </source>
</reference>
<evidence type="ECO:0000313" key="2">
    <source>
        <dbReference type="Proteomes" id="UP000322977"/>
    </source>
</evidence>
<sequence>MAQGEFLTACEQAVNTAAGRQLGEDEMQELVTRMESTVARIRAENQGLSLEEAALRAADEVARDDALAKHIEARNRVINLRLMHENLQRIDAFGGRPDLALSAIMVGRNEAVAGSRDSAFNNMRQLRDHYISGLANDLEAQGVLPVFANGSLDQNIADAMWRLGNNLDVGHIPEDAIKIARVLEKWQDKARIDANRAGASIGKLPGYIARQSHDIHKIRTAGFEAWRDAILPELDHRTFEGLDVNGQNGVTVRKAAVMTEDQIYGRARPAKPLKPENVGALAQRADGRFYIKGIVSENVDLMRGNGQVVRANFRNGDLLANGQDIDLGDIVGFRNDGGEWVSVAGRIPRFDPAAPGGLSPSQAVIDDFLHNVYVGLSSGVHLRTDRPDWMTGFKGGSTNVARRASQERVLHFKDGLSWYRYNDKFGVGNLREAVGSGLIHSAETTGLMRRMGTNPENMFNELADRIEQRYKAAKDDNALNKFRQKRNTSLTNQLKEITGQTNIPGNAALARVAATTRAIETMMKLGGSMISSFNDIATQAMEMRYQGRNMLSSVWEATANKVQLTRWKNAERQQVLKSIGLHADAMKDELIYRFSADNSMPGRVNRAMRNYFRLNLQSWWTNSSRYSTGMMVSEWMGTHAGKSFRDVPEDLRRVLSMHGIEENEWAALSKMKLHAADGNAYMTPDGVADIPRTDIENYLTNRGIKINDRSVEYARELLSDKVRGYILDRVGVALNEPDARTMSIMKQGMQRGTAYGEMLRFAWQFKSFTASFMQNAIGRELYGRGYDFGSLSQNNTFRNNALTRAMRNGNGELMGIAQLFLWATAFGYLSMQTKLMLRGQTPRPADNVSTWTAAMAQGGGLGILGDFLFGEYNRFGNTPATSLAGPFASDAAQLVNLFGLTKQGDAKAADYFNFAINHTPYMNLHVVRPVMDFLILNQMREWMSPGSLQRYQQRVKEEQGNDFIIPPPQFMLGR</sequence>
<gene>
    <name evidence="1" type="ORF">FXN67_29535</name>
</gene>
<proteinExistence type="predicted"/>
<name>A0A5D3JJL5_KLEPN</name>
<organism evidence="1 2">
    <name type="scientific">Klebsiella pneumoniae</name>
    <dbReference type="NCBI Taxonomy" id="573"/>
    <lineage>
        <taxon>Bacteria</taxon>
        <taxon>Pseudomonadati</taxon>
        <taxon>Pseudomonadota</taxon>
        <taxon>Gammaproteobacteria</taxon>
        <taxon>Enterobacterales</taxon>
        <taxon>Enterobacteriaceae</taxon>
        <taxon>Klebsiella/Raoultella group</taxon>
        <taxon>Klebsiella</taxon>
        <taxon>Klebsiella pneumoniae complex</taxon>
    </lineage>
</organism>
<protein>
    <submittedName>
        <fullName evidence="1">Uncharacterized protein</fullName>
    </submittedName>
</protein>
<dbReference type="RefSeq" id="WP_088296142.1">
    <property type="nucleotide sequence ID" value="NZ_CAWOYW010000444.1"/>
</dbReference>
<comment type="caution">
    <text evidence="1">The sequence shown here is derived from an EMBL/GenBank/DDBJ whole genome shotgun (WGS) entry which is preliminary data.</text>
</comment>
<evidence type="ECO:0000313" key="1">
    <source>
        <dbReference type="EMBL" id="TYL70716.1"/>
    </source>
</evidence>
<dbReference type="EMBL" id="VSSY01000083">
    <property type="protein sequence ID" value="TYL70716.1"/>
    <property type="molecule type" value="Genomic_DNA"/>
</dbReference>
<dbReference type="Proteomes" id="UP000322977">
    <property type="component" value="Unassembled WGS sequence"/>
</dbReference>
<accession>A0A5D3JJL5</accession>
<dbReference type="AlphaFoldDB" id="A0A5D3JJL5"/>